<keyword evidence="3" id="KW-0479">Metal-binding</keyword>
<reference evidence="8 9" key="1">
    <citation type="submission" date="2022-12" db="EMBL/GenBank/DDBJ databases">
        <title>Chitinophagaceae gen. sp. nov., a new member of the family Chitinophagaceae, isolated from soil in a chemical factory.</title>
        <authorList>
            <person name="Ke Z."/>
        </authorList>
    </citation>
    <scope>NUCLEOTIDE SEQUENCE [LARGE SCALE GENOMIC DNA]</scope>
    <source>
        <strain evidence="8 9">LY-5</strain>
    </source>
</reference>
<keyword evidence="9" id="KW-1185">Reference proteome</keyword>
<dbReference type="PANTHER" id="PTHR11228:SF7">
    <property type="entry name" value="PQQA PEPTIDE CYCLASE"/>
    <property type="match status" value="1"/>
</dbReference>
<dbReference type="RefSeq" id="WP_407029608.1">
    <property type="nucleotide sequence ID" value="NZ_JAQGEF010000001.1"/>
</dbReference>
<dbReference type="SFLD" id="SFLDS00029">
    <property type="entry name" value="Radical_SAM"/>
    <property type="match status" value="1"/>
</dbReference>
<dbReference type="CDD" id="cd21109">
    <property type="entry name" value="SPASM"/>
    <property type="match status" value="1"/>
</dbReference>
<keyword evidence="5" id="KW-0411">Iron-sulfur</keyword>
<dbReference type="Proteomes" id="UP001210231">
    <property type="component" value="Unassembled WGS sequence"/>
</dbReference>
<dbReference type="InterPro" id="IPR050377">
    <property type="entry name" value="Radical_SAM_PqqE_MftC-like"/>
</dbReference>
<evidence type="ECO:0000256" key="5">
    <source>
        <dbReference type="ARBA" id="ARBA00023014"/>
    </source>
</evidence>
<dbReference type="CDD" id="cd01335">
    <property type="entry name" value="Radical_SAM"/>
    <property type="match status" value="1"/>
</dbReference>
<keyword evidence="4" id="KW-0408">Iron</keyword>
<comment type="cofactor">
    <cofactor evidence="1">
        <name>[4Fe-4S] cluster</name>
        <dbReference type="ChEBI" id="CHEBI:49883"/>
    </cofactor>
</comment>
<dbReference type="Pfam" id="PF13186">
    <property type="entry name" value="SPASM"/>
    <property type="match status" value="1"/>
</dbReference>
<dbReference type="PANTHER" id="PTHR11228">
    <property type="entry name" value="RADICAL SAM DOMAIN PROTEIN"/>
    <property type="match status" value="1"/>
</dbReference>
<evidence type="ECO:0000259" key="7">
    <source>
        <dbReference type="Pfam" id="PF13186"/>
    </source>
</evidence>
<dbReference type="Gene3D" id="3.20.20.70">
    <property type="entry name" value="Aldolase class I"/>
    <property type="match status" value="1"/>
</dbReference>
<accession>A0ABT4UEV2</accession>
<dbReference type="EMBL" id="JAQGEF010000001">
    <property type="protein sequence ID" value="MDA3613275.1"/>
    <property type="molecule type" value="Genomic_DNA"/>
</dbReference>
<keyword evidence="2" id="KW-0949">S-adenosyl-L-methionine</keyword>
<gene>
    <name evidence="8" type="ORF">O3P16_00535</name>
</gene>
<evidence type="ECO:0000256" key="4">
    <source>
        <dbReference type="ARBA" id="ARBA00023004"/>
    </source>
</evidence>
<feature type="domain" description="Radical SAM core" evidence="6">
    <location>
        <begin position="33"/>
        <end position="183"/>
    </location>
</feature>
<proteinExistence type="predicted"/>
<protein>
    <submittedName>
        <fullName evidence="8">Radical SAM protein</fullName>
    </submittedName>
</protein>
<dbReference type="Pfam" id="PF04055">
    <property type="entry name" value="Radical_SAM"/>
    <property type="match status" value="1"/>
</dbReference>
<evidence type="ECO:0000256" key="2">
    <source>
        <dbReference type="ARBA" id="ARBA00022691"/>
    </source>
</evidence>
<dbReference type="InterPro" id="IPR058240">
    <property type="entry name" value="rSAM_sf"/>
</dbReference>
<dbReference type="SUPFAM" id="SSF102114">
    <property type="entry name" value="Radical SAM enzymes"/>
    <property type="match status" value="1"/>
</dbReference>
<name>A0ABT4UEV2_9BACT</name>
<dbReference type="InterPro" id="IPR023885">
    <property type="entry name" value="4Fe4S-binding_SPASM_dom"/>
</dbReference>
<sequence>MFKKADYIQRGANFVRNKVFSSNKKLSTLMIYATDLCDSACKHCLIWAKRPVVHIPKEKIYELVTQNKCVTKNTRVGLEGGEFLLHPDALEIMEWFHKNHPKFDLFTNCLKPDKAIAAVHQFPPEKLYVSLDGTKSTYKHMRGKDGYDGVIKVIDACRSKVPVCVLFTLSPYNDFEDLKHVADICVEYGVDLRVGIYNNVNFFDTLDKAHETNIGDEKNDTALKFGDLKYLKEVSDATKEMKALEKEDIEHAKYNSSKVYDVMARSVPKIVSDFKENYDYLVLYDEWRNKKLRLKCYSILDSVVVFPNGDVPICQYLDMKIGNVFNESLDSIFNKEETQKKQDLYVHNCNQCWLAFHRKYDVALYKNFEKMFGSWATSKTLGYYQWTDDAEKTYKTYFEELQERINKQ</sequence>
<dbReference type="InterPro" id="IPR013785">
    <property type="entry name" value="Aldolase_TIM"/>
</dbReference>
<comment type="caution">
    <text evidence="8">The sequence shown here is derived from an EMBL/GenBank/DDBJ whole genome shotgun (WGS) entry which is preliminary data.</text>
</comment>
<evidence type="ECO:0000313" key="8">
    <source>
        <dbReference type="EMBL" id="MDA3613275.1"/>
    </source>
</evidence>
<evidence type="ECO:0000256" key="1">
    <source>
        <dbReference type="ARBA" id="ARBA00001966"/>
    </source>
</evidence>
<feature type="domain" description="4Fe4S-binding SPASM" evidence="7">
    <location>
        <begin position="296"/>
        <end position="353"/>
    </location>
</feature>
<organism evidence="8 9">
    <name type="scientific">Polluticaenibacter yanchengensis</name>
    <dbReference type="NCBI Taxonomy" id="3014562"/>
    <lineage>
        <taxon>Bacteria</taxon>
        <taxon>Pseudomonadati</taxon>
        <taxon>Bacteroidota</taxon>
        <taxon>Chitinophagia</taxon>
        <taxon>Chitinophagales</taxon>
        <taxon>Chitinophagaceae</taxon>
        <taxon>Polluticaenibacter</taxon>
    </lineage>
</organism>
<dbReference type="InterPro" id="IPR007197">
    <property type="entry name" value="rSAM"/>
</dbReference>
<evidence type="ECO:0000256" key="3">
    <source>
        <dbReference type="ARBA" id="ARBA00022723"/>
    </source>
</evidence>
<dbReference type="SFLD" id="SFLDG01067">
    <property type="entry name" value="SPASM/twitch_domain_containing"/>
    <property type="match status" value="1"/>
</dbReference>
<evidence type="ECO:0000313" key="9">
    <source>
        <dbReference type="Proteomes" id="UP001210231"/>
    </source>
</evidence>
<evidence type="ECO:0000259" key="6">
    <source>
        <dbReference type="Pfam" id="PF04055"/>
    </source>
</evidence>